<proteinExistence type="predicted"/>
<comment type="caution">
    <text evidence="1">The sequence shown here is derived from an EMBL/GenBank/DDBJ whole genome shotgun (WGS) entry which is preliminary data.</text>
</comment>
<dbReference type="EMBL" id="LAZR01008384">
    <property type="protein sequence ID" value="KKM79098.1"/>
    <property type="molecule type" value="Genomic_DNA"/>
</dbReference>
<reference evidence="1" key="1">
    <citation type="journal article" date="2015" name="Nature">
        <title>Complex archaea that bridge the gap between prokaryotes and eukaryotes.</title>
        <authorList>
            <person name="Spang A."/>
            <person name="Saw J.H."/>
            <person name="Jorgensen S.L."/>
            <person name="Zaremba-Niedzwiedzka K."/>
            <person name="Martijn J."/>
            <person name="Lind A.E."/>
            <person name="van Eijk R."/>
            <person name="Schleper C."/>
            <person name="Guy L."/>
            <person name="Ettema T.J."/>
        </authorList>
    </citation>
    <scope>NUCLEOTIDE SEQUENCE</scope>
</reference>
<dbReference type="AlphaFoldDB" id="A0A0F9KAU7"/>
<accession>A0A0F9KAU7</accession>
<evidence type="ECO:0000313" key="1">
    <source>
        <dbReference type="EMBL" id="KKM79098.1"/>
    </source>
</evidence>
<protein>
    <submittedName>
        <fullName evidence="1">Uncharacterized protein</fullName>
    </submittedName>
</protein>
<gene>
    <name evidence="1" type="ORF">LCGC14_1353240</name>
</gene>
<organism evidence="1">
    <name type="scientific">marine sediment metagenome</name>
    <dbReference type="NCBI Taxonomy" id="412755"/>
    <lineage>
        <taxon>unclassified sequences</taxon>
        <taxon>metagenomes</taxon>
        <taxon>ecological metagenomes</taxon>
    </lineage>
</organism>
<sequence>MNLKAFDKFVKRDCPEWGALADEIRKTFVNYEESLRLLHNCLLNQKPIGLDVKFWEEVENFLNEKLEEI</sequence>
<name>A0A0F9KAU7_9ZZZZ</name>